<dbReference type="AlphaFoldDB" id="A0A4W5KMH7"/>
<dbReference type="EC" id="3.6.5.2" evidence="5"/>
<dbReference type="GO" id="GO:0005525">
    <property type="term" value="F:GTP binding"/>
    <property type="evidence" value="ECO:0007669"/>
    <property type="project" value="UniProtKB-KW"/>
</dbReference>
<dbReference type="SUPFAM" id="SSF52540">
    <property type="entry name" value="P-loop containing nucleoside triphosphate hydrolases"/>
    <property type="match status" value="1"/>
</dbReference>
<dbReference type="Proteomes" id="UP000314982">
    <property type="component" value="Unassembled WGS sequence"/>
</dbReference>
<evidence type="ECO:0000256" key="9">
    <source>
        <dbReference type="ARBA" id="ARBA00022801"/>
    </source>
</evidence>
<accession>A0A4W5KMH7</accession>
<evidence type="ECO:0000256" key="12">
    <source>
        <dbReference type="ARBA" id="ARBA00023034"/>
    </source>
</evidence>
<dbReference type="GO" id="GO:0046872">
    <property type="term" value="F:metal ion binding"/>
    <property type="evidence" value="ECO:0007669"/>
    <property type="project" value="UniProtKB-KW"/>
</dbReference>
<evidence type="ECO:0000256" key="7">
    <source>
        <dbReference type="ARBA" id="ARBA00022723"/>
    </source>
</evidence>
<comment type="catalytic activity">
    <reaction evidence="19">
        <text>GTP + H2O = GDP + phosphate + H(+)</text>
        <dbReference type="Rhea" id="RHEA:19669"/>
        <dbReference type="ChEBI" id="CHEBI:15377"/>
        <dbReference type="ChEBI" id="CHEBI:15378"/>
        <dbReference type="ChEBI" id="CHEBI:37565"/>
        <dbReference type="ChEBI" id="CHEBI:43474"/>
        <dbReference type="ChEBI" id="CHEBI:58189"/>
        <dbReference type="EC" id="3.6.5.2"/>
    </reaction>
    <physiologicalReaction direction="left-to-right" evidence="19">
        <dbReference type="Rhea" id="RHEA:19670"/>
    </physiologicalReaction>
</comment>
<organism evidence="21 22">
    <name type="scientific">Hucho hucho</name>
    <name type="common">huchen</name>
    <dbReference type="NCBI Taxonomy" id="62062"/>
    <lineage>
        <taxon>Eukaryota</taxon>
        <taxon>Metazoa</taxon>
        <taxon>Chordata</taxon>
        <taxon>Craniata</taxon>
        <taxon>Vertebrata</taxon>
        <taxon>Euteleostomi</taxon>
        <taxon>Actinopterygii</taxon>
        <taxon>Neopterygii</taxon>
        <taxon>Teleostei</taxon>
        <taxon>Protacanthopterygii</taxon>
        <taxon>Salmoniformes</taxon>
        <taxon>Salmonidae</taxon>
        <taxon>Salmoninae</taxon>
        <taxon>Hucho</taxon>
    </lineage>
</organism>
<keyword evidence="7" id="KW-0479">Metal-binding</keyword>
<evidence type="ECO:0000256" key="20">
    <source>
        <dbReference type="ARBA" id="ARBA00067819"/>
    </source>
</evidence>
<proteinExistence type="inferred from homology"/>
<evidence type="ECO:0000256" key="8">
    <source>
        <dbReference type="ARBA" id="ARBA00022741"/>
    </source>
</evidence>
<evidence type="ECO:0000256" key="3">
    <source>
        <dbReference type="ARBA" id="ARBA00004580"/>
    </source>
</evidence>
<reference evidence="21" key="3">
    <citation type="submission" date="2025-09" db="UniProtKB">
        <authorList>
            <consortium name="Ensembl"/>
        </authorList>
    </citation>
    <scope>IDENTIFICATION</scope>
</reference>
<reference evidence="21" key="2">
    <citation type="submission" date="2025-08" db="UniProtKB">
        <authorList>
            <consortium name="Ensembl"/>
        </authorList>
    </citation>
    <scope>IDENTIFICATION</scope>
</reference>
<evidence type="ECO:0000256" key="15">
    <source>
        <dbReference type="ARBA" id="ARBA00023288"/>
    </source>
</evidence>
<keyword evidence="14" id="KW-0472">Membrane</keyword>
<evidence type="ECO:0000256" key="14">
    <source>
        <dbReference type="ARBA" id="ARBA00023136"/>
    </source>
</evidence>
<keyword evidence="12" id="KW-0333">Golgi apparatus</keyword>
<evidence type="ECO:0000256" key="10">
    <source>
        <dbReference type="ARBA" id="ARBA00022842"/>
    </source>
</evidence>
<reference evidence="22" key="1">
    <citation type="submission" date="2018-06" db="EMBL/GenBank/DDBJ databases">
        <title>Genome assembly of Danube salmon.</title>
        <authorList>
            <person name="Macqueen D.J."/>
            <person name="Gundappa M.K."/>
        </authorList>
    </citation>
    <scope>NUCLEOTIDE SEQUENCE [LARGE SCALE GENOMIC DNA]</scope>
</reference>
<comment type="cofactor">
    <cofactor evidence="1">
        <name>Mg(2+)</name>
        <dbReference type="ChEBI" id="CHEBI:18420"/>
    </cofactor>
</comment>
<keyword evidence="11" id="KW-0653">Protein transport</keyword>
<dbReference type="PRINTS" id="PR00449">
    <property type="entry name" value="RASTRNSFRMNG"/>
</dbReference>
<evidence type="ECO:0000256" key="13">
    <source>
        <dbReference type="ARBA" id="ARBA00023134"/>
    </source>
</evidence>
<dbReference type="NCBIfam" id="TIGR00231">
    <property type="entry name" value="small_GTP"/>
    <property type="match status" value="1"/>
</dbReference>
<keyword evidence="9" id="KW-0378">Hydrolase</keyword>
<comment type="similarity">
    <text evidence="4">Belongs to the small GTPase superfamily. Rab family.</text>
</comment>
<dbReference type="InterPro" id="IPR041836">
    <property type="entry name" value="Rab20"/>
</dbReference>
<dbReference type="PROSITE" id="PS51419">
    <property type="entry name" value="RAB"/>
    <property type="match status" value="1"/>
</dbReference>
<keyword evidence="13" id="KW-0342">GTP-binding</keyword>
<evidence type="ECO:0000313" key="22">
    <source>
        <dbReference type="Proteomes" id="UP000314982"/>
    </source>
</evidence>
<dbReference type="PANTHER" id="PTHR24073">
    <property type="entry name" value="DRAB5-RELATED"/>
    <property type="match status" value="1"/>
</dbReference>
<dbReference type="Ensembl" id="ENSHHUT00000018348.1">
    <property type="protein sequence ID" value="ENSHHUP00000017707.1"/>
    <property type="gene ID" value="ENSHHUG00000011030.1"/>
</dbReference>
<keyword evidence="10" id="KW-0460">Magnesium</keyword>
<protein>
    <recommendedName>
        <fullName evidence="20">Ras-related protein Rab-20</fullName>
        <ecNumber evidence="5">3.6.5.2</ecNumber>
    </recommendedName>
</protein>
<dbReference type="SMART" id="SM00175">
    <property type="entry name" value="RAB"/>
    <property type="match status" value="1"/>
</dbReference>
<dbReference type="CDD" id="cd04126">
    <property type="entry name" value="Rab20"/>
    <property type="match status" value="1"/>
</dbReference>
<dbReference type="FunFam" id="3.40.50.300:FF:001257">
    <property type="entry name" value="RAB20, member RAS oncogene family"/>
    <property type="match status" value="1"/>
</dbReference>
<evidence type="ECO:0000256" key="1">
    <source>
        <dbReference type="ARBA" id="ARBA00001946"/>
    </source>
</evidence>
<evidence type="ECO:0000256" key="4">
    <source>
        <dbReference type="ARBA" id="ARBA00006270"/>
    </source>
</evidence>
<evidence type="ECO:0000256" key="19">
    <source>
        <dbReference type="ARBA" id="ARBA00047660"/>
    </source>
</evidence>
<evidence type="ECO:0000256" key="18">
    <source>
        <dbReference type="ARBA" id="ARBA00025701"/>
    </source>
</evidence>
<evidence type="ECO:0000256" key="17">
    <source>
        <dbReference type="ARBA" id="ARBA00023329"/>
    </source>
</evidence>
<dbReference type="GeneTree" id="ENSGT00940000161024"/>
<dbReference type="GO" id="GO:0003925">
    <property type="term" value="F:G protein activity"/>
    <property type="evidence" value="ECO:0007669"/>
    <property type="project" value="UniProtKB-EC"/>
</dbReference>
<dbReference type="Gene3D" id="3.40.50.300">
    <property type="entry name" value="P-loop containing nucleotide triphosphate hydrolases"/>
    <property type="match status" value="1"/>
</dbReference>
<evidence type="ECO:0000256" key="16">
    <source>
        <dbReference type="ARBA" id="ARBA00023289"/>
    </source>
</evidence>
<dbReference type="InterPro" id="IPR001806">
    <property type="entry name" value="Small_GTPase"/>
</dbReference>
<keyword evidence="17" id="KW-0968">Cytoplasmic vesicle</keyword>
<keyword evidence="15" id="KW-0449">Lipoprotein</keyword>
<keyword evidence="8" id="KW-0547">Nucleotide-binding</keyword>
<dbReference type="InterPro" id="IPR005225">
    <property type="entry name" value="Small_GTP-bd"/>
</dbReference>
<keyword evidence="6" id="KW-0813">Transport</keyword>
<dbReference type="SMART" id="SM00173">
    <property type="entry name" value="RAS"/>
    <property type="match status" value="1"/>
</dbReference>
<dbReference type="GO" id="GO:0015031">
    <property type="term" value="P:protein transport"/>
    <property type="evidence" value="ECO:0007669"/>
    <property type="project" value="UniProtKB-KW"/>
</dbReference>
<sequence length="289" mass="31819">MKVRYSIECVSARPLRRVAKRRGSRTMPELSKMRKPDVKVVILGDMNVGKTSLLHRYTEKKFKDTISTVGGAFFLKQWGPYNISIWDTAGREQFHGLGSMYCRGAAAVILTYDVTNWQSLAELEERFLSLTDTANHDCIYAIVGNKADLTDLQAQLGGTQEGLTEDQGEEDGERPGVLRVPSACPTPPASPVSLSGVSVNKQVSREDAVALYGRILRYKGLEETNSLPADKMCFETSAKTGYNVDPLFEALFDMVLPSIIRKRTEREGSPTVDLGECSGAGKRPRAACC</sequence>
<name>A0A4W5KMH7_9TELE</name>
<evidence type="ECO:0000313" key="21">
    <source>
        <dbReference type="Ensembl" id="ENSHHUP00000017707.1"/>
    </source>
</evidence>
<evidence type="ECO:0000256" key="11">
    <source>
        <dbReference type="ARBA" id="ARBA00022927"/>
    </source>
</evidence>
<evidence type="ECO:0000256" key="6">
    <source>
        <dbReference type="ARBA" id="ARBA00022448"/>
    </source>
</evidence>
<keyword evidence="22" id="KW-1185">Reference proteome</keyword>
<dbReference type="SMART" id="SM00174">
    <property type="entry name" value="RHO"/>
    <property type="match status" value="1"/>
</dbReference>
<dbReference type="GO" id="GO:0030670">
    <property type="term" value="C:phagocytic vesicle membrane"/>
    <property type="evidence" value="ECO:0007669"/>
    <property type="project" value="UniProtKB-SubCell"/>
</dbReference>
<comment type="subcellular location">
    <subcellularLocation>
        <location evidence="18">Cytoplasmic vesicle membrane</location>
        <topology evidence="18">Lipid-anchor</topology>
        <orientation evidence="18">Cytoplasmic side</orientation>
    </subcellularLocation>
    <subcellularLocation>
        <location evidence="3">Cytoplasmic vesicle</location>
        <location evidence="3">Phagosome membrane</location>
    </subcellularLocation>
    <subcellularLocation>
        <location evidence="2">Golgi apparatus</location>
    </subcellularLocation>
</comment>
<dbReference type="STRING" id="62062.ENSHHUP00000017707"/>
<keyword evidence="16" id="KW-0636">Prenylation</keyword>
<dbReference type="GO" id="GO:0005794">
    <property type="term" value="C:Golgi apparatus"/>
    <property type="evidence" value="ECO:0007669"/>
    <property type="project" value="UniProtKB-SubCell"/>
</dbReference>
<evidence type="ECO:0000256" key="5">
    <source>
        <dbReference type="ARBA" id="ARBA00011984"/>
    </source>
</evidence>
<dbReference type="Pfam" id="PF00071">
    <property type="entry name" value="Ras"/>
    <property type="match status" value="1"/>
</dbReference>
<dbReference type="InterPro" id="IPR027417">
    <property type="entry name" value="P-loop_NTPase"/>
</dbReference>
<evidence type="ECO:0000256" key="2">
    <source>
        <dbReference type="ARBA" id="ARBA00004555"/>
    </source>
</evidence>